<evidence type="ECO:0000313" key="2">
    <source>
        <dbReference type="EMBL" id="ASV69254.1"/>
    </source>
</evidence>
<dbReference type="Proteomes" id="UP000215137">
    <property type="component" value="Chromosome"/>
</dbReference>
<evidence type="ECO:0000313" key="3">
    <source>
        <dbReference type="Proteomes" id="UP000215137"/>
    </source>
</evidence>
<gene>
    <name evidence="2" type="ORF">CKF48_19240</name>
</gene>
<dbReference type="PANTHER" id="PTHR38433:SF1">
    <property type="entry name" value="DUF1641 DOMAIN-CONTAINING PROTEIN"/>
    <property type="match status" value="1"/>
</dbReference>
<proteinExistence type="predicted"/>
<protein>
    <recommendedName>
        <fullName evidence="4">DUF1641 domain-containing protein</fullName>
    </recommendedName>
</protein>
<dbReference type="InterPro" id="IPR012440">
    <property type="entry name" value="DUF1641"/>
</dbReference>
<dbReference type="EMBL" id="CP022983">
    <property type="protein sequence ID" value="ASV69254.1"/>
    <property type="molecule type" value="Genomic_DNA"/>
</dbReference>
<dbReference type="Pfam" id="PF07849">
    <property type="entry name" value="DUF1641"/>
    <property type="match status" value="1"/>
</dbReference>
<reference evidence="2 3" key="1">
    <citation type="submission" date="2017-08" db="EMBL/GenBank/DDBJ databases">
        <title>Complete Genome Sequence of Bacillus kochii Oregon-R-modENCODE STRAIN BDGP4, isolated from Drosophila melanogaster gut.</title>
        <authorList>
            <person name="Wan K.H."/>
            <person name="Yu C."/>
            <person name="Park S."/>
            <person name="Hammonds A.S."/>
            <person name="Booth B.W."/>
            <person name="Celniker S.E."/>
        </authorList>
    </citation>
    <scope>NUCLEOTIDE SEQUENCE [LARGE SCALE GENOMIC DNA]</scope>
    <source>
        <strain evidence="2 3">BDGP4</strain>
    </source>
</reference>
<dbReference type="RefSeq" id="WP_095372818.1">
    <property type="nucleotide sequence ID" value="NZ_CP022983.1"/>
</dbReference>
<keyword evidence="1" id="KW-0175">Coiled coil</keyword>
<keyword evidence="3" id="KW-1185">Reference proteome</keyword>
<evidence type="ECO:0008006" key="4">
    <source>
        <dbReference type="Google" id="ProtNLM"/>
    </source>
</evidence>
<dbReference type="AlphaFoldDB" id="A0A248TM15"/>
<dbReference type="OrthoDB" id="147801at2"/>
<name>A0A248TM15_9BACI</name>
<dbReference type="KEGG" id="bko:CKF48_19240"/>
<sequence>MAAPITEIHRERNEALEQEQKLNELKSLLTENDQAVQSIMALIGELQQAGMLDAANSMLKGKEQIAKVALGQVTKEPVTNLINTLMGATGALMQADPEQTTKLIKSAVSGMDEGKNFLHEEKKIGIMQLAKVLNDPDINRAIGFGIHFLKGMGRELKEDK</sequence>
<accession>A0A248TM15</accession>
<dbReference type="PANTHER" id="PTHR38433">
    <property type="match status" value="1"/>
</dbReference>
<feature type="coiled-coil region" evidence="1">
    <location>
        <begin position="5"/>
        <end position="32"/>
    </location>
</feature>
<evidence type="ECO:0000256" key="1">
    <source>
        <dbReference type="SAM" id="Coils"/>
    </source>
</evidence>
<organism evidence="2 3">
    <name type="scientific">Cytobacillus kochii</name>
    <dbReference type="NCBI Taxonomy" id="859143"/>
    <lineage>
        <taxon>Bacteria</taxon>
        <taxon>Bacillati</taxon>
        <taxon>Bacillota</taxon>
        <taxon>Bacilli</taxon>
        <taxon>Bacillales</taxon>
        <taxon>Bacillaceae</taxon>
        <taxon>Cytobacillus</taxon>
    </lineage>
</organism>